<protein>
    <submittedName>
        <fullName evidence="1">Uncharacterized protein</fullName>
    </submittedName>
</protein>
<reference evidence="1" key="1">
    <citation type="journal article" date="2021" name="Nat. Commun.">
        <title>Genetic determinants of endophytism in the Arabidopsis root mycobiome.</title>
        <authorList>
            <person name="Mesny F."/>
            <person name="Miyauchi S."/>
            <person name="Thiergart T."/>
            <person name="Pickel B."/>
            <person name="Atanasova L."/>
            <person name="Karlsson M."/>
            <person name="Huettel B."/>
            <person name="Barry K.W."/>
            <person name="Haridas S."/>
            <person name="Chen C."/>
            <person name="Bauer D."/>
            <person name="Andreopoulos W."/>
            <person name="Pangilinan J."/>
            <person name="LaButti K."/>
            <person name="Riley R."/>
            <person name="Lipzen A."/>
            <person name="Clum A."/>
            <person name="Drula E."/>
            <person name="Henrissat B."/>
            <person name="Kohler A."/>
            <person name="Grigoriev I.V."/>
            <person name="Martin F.M."/>
            <person name="Hacquard S."/>
        </authorList>
    </citation>
    <scope>NUCLEOTIDE SEQUENCE</scope>
    <source>
        <strain evidence="1">MPI-CAGE-AT-0021</strain>
    </source>
</reference>
<accession>A0A9P9E5W4</accession>
<proteinExistence type="predicted"/>
<evidence type="ECO:0000313" key="1">
    <source>
        <dbReference type="EMBL" id="KAH7131498.1"/>
    </source>
</evidence>
<sequence>MTANSQSQSHREPSHFTQHHGISLDIIASSASALGRSHMPFSTVVKMAFFRTSWVIRPSVCPPLRGLYRTPAGTVQYPCMACTGHAHPCALGPFSSAVGDSSPGPTLGRNGHLQADVGCTFYGACRCLAGPLAVMALPSTSCGDEAPPTMLLKVCSTATSDVHMNCLCPCVSKILHTYDAYFLDPRYLQPCSNSVLPWRDIRKQQKKTEPSWLCGGFAAPQHS</sequence>
<dbReference type="EMBL" id="JAGMUU010000019">
    <property type="protein sequence ID" value="KAH7131498.1"/>
    <property type="molecule type" value="Genomic_DNA"/>
</dbReference>
<comment type="caution">
    <text evidence="1">The sequence shown here is derived from an EMBL/GenBank/DDBJ whole genome shotgun (WGS) entry which is preliminary data.</text>
</comment>
<keyword evidence="2" id="KW-1185">Reference proteome</keyword>
<dbReference type="Proteomes" id="UP000717696">
    <property type="component" value="Unassembled WGS sequence"/>
</dbReference>
<gene>
    <name evidence="1" type="ORF">B0J13DRAFT_105264</name>
</gene>
<organism evidence="1 2">
    <name type="scientific">Dactylonectria estremocensis</name>
    <dbReference type="NCBI Taxonomy" id="1079267"/>
    <lineage>
        <taxon>Eukaryota</taxon>
        <taxon>Fungi</taxon>
        <taxon>Dikarya</taxon>
        <taxon>Ascomycota</taxon>
        <taxon>Pezizomycotina</taxon>
        <taxon>Sordariomycetes</taxon>
        <taxon>Hypocreomycetidae</taxon>
        <taxon>Hypocreales</taxon>
        <taxon>Nectriaceae</taxon>
        <taxon>Dactylonectria</taxon>
    </lineage>
</organism>
<evidence type="ECO:0000313" key="2">
    <source>
        <dbReference type="Proteomes" id="UP000717696"/>
    </source>
</evidence>
<name>A0A9P9E5W4_9HYPO</name>
<dbReference type="AlphaFoldDB" id="A0A9P9E5W4"/>